<keyword evidence="12" id="KW-1185">Reference proteome</keyword>
<comment type="similarity">
    <text evidence="3">Belongs to the AB hydrolase superfamily. Lipase family. Class 3 subfamily.</text>
</comment>
<feature type="domain" description="Fungal lipase-type" evidence="8">
    <location>
        <begin position="290"/>
        <end position="459"/>
    </location>
</feature>
<sequence>MADDAPSAATDVRKRAPTNSQPLIGPGHRGKHADLCEHLHRKQVAELSHVSDCGTGILGWFSTTALEVAYYFLVWLPRTWWNTLTSLPALLLDPVGLWSTLTFAVATTFILFIGSIVSAVWRFPVVQSVWRPLSAKKDIGLGNYAYPLIFEFGADPQNKLIRDAAFAVMSDPTGTFARPSSDKERTFDLEVSKLLMMLSALVYERDVGAYHDAARSVSRSKKMKKSLVVGHDTLTDAGKDAYKKLGTADRKINKVANKWGLNYASISELATNTSPLCGAFWHPDYNFIILAFKGTNPVEFKEWAIDFTFDYTDGRAWLPGFTKVHAGFYNQIFPQKLNHATGAFPYSEIRSSLIEIVKEIRATSFRDHVNLYVTGHSLGAALASIFYFRAIASPKDFGLNDDGGNQVYVRDAYCFGTPIVGDPDCISAFNQAVHDRDLDHPQTLWRVTNRRDAVATLLPDFGDYNTLRHISSISQLHFAHVGQEVQLTNDTRKVYTGPGTMLPEQTPVNIISHLDLGGDGPEVVLPPIFMVLERVPFVRRLVAHLPSSYWDRLTKVHAEYNVEYIGWH</sequence>
<dbReference type="Proteomes" id="UP000179920">
    <property type="component" value="Chromosome II"/>
</dbReference>
<comment type="catalytic activity">
    <reaction evidence="4">
        <text>a diacylglycerol + H2O = a monoacylglycerol + a fatty acid + H(+)</text>
        <dbReference type="Rhea" id="RHEA:32731"/>
        <dbReference type="ChEBI" id="CHEBI:15377"/>
        <dbReference type="ChEBI" id="CHEBI:15378"/>
        <dbReference type="ChEBI" id="CHEBI:17408"/>
        <dbReference type="ChEBI" id="CHEBI:18035"/>
        <dbReference type="ChEBI" id="CHEBI:28868"/>
    </reaction>
</comment>
<keyword evidence="7" id="KW-0812">Transmembrane</keyword>
<evidence type="ECO:0000256" key="2">
    <source>
        <dbReference type="ARBA" id="ARBA00023157"/>
    </source>
</evidence>
<dbReference type="GO" id="GO:0006629">
    <property type="term" value="P:lipid metabolic process"/>
    <property type="evidence" value="ECO:0007669"/>
    <property type="project" value="InterPro"/>
</dbReference>
<dbReference type="PANTHER" id="PTHR45856:SF24">
    <property type="entry name" value="FUNGAL LIPASE-LIKE DOMAIN-CONTAINING PROTEIN"/>
    <property type="match status" value="1"/>
</dbReference>
<keyword evidence="7" id="KW-1133">Transmembrane helix</keyword>
<evidence type="ECO:0000256" key="3">
    <source>
        <dbReference type="ARBA" id="ARBA00043996"/>
    </source>
</evidence>
<evidence type="ECO:0000313" key="12">
    <source>
        <dbReference type="Proteomes" id="UP000658997"/>
    </source>
</evidence>
<name>A0A1K0H5P3_9BASI</name>
<organism evidence="9 11">
    <name type="scientific">Ustilago bromivora</name>
    <dbReference type="NCBI Taxonomy" id="307758"/>
    <lineage>
        <taxon>Eukaryota</taxon>
        <taxon>Fungi</taxon>
        <taxon>Dikarya</taxon>
        <taxon>Basidiomycota</taxon>
        <taxon>Ustilaginomycotina</taxon>
        <taxon>Ustilaginomycetes</taxon>
        <taxon>Ustilaginales</taxon>
        <taxon>Ustilaginaceae</taxon>
        <taxon>Ustilago</taxon>
    </lineage>
</organism>
<evidence type="ECO:0000259" key="8">
    <source>
        <dbReference type="Pfam" id="PF01764"/>
    </source>
</evidence>
<dbReference type="Gene3D" id="3.40.50.1820">
    <property type="entry name" value="alpha/beta hydrolase"/>
    <property type="match status" value="1"/>
</dbReference>
<dbReference type="Proteomes" id="UP000658997">
    <property type="component" value="Unassembled WGS sequence"/>
</dbReference>
<dbReference type="AlphaFoldDB" id="A0A1K0H5P3"/>
<keyword evidence="2" id="KW-1015">Disulfide bond</keyword>
<dbReference type="OrthoDB" id="426718at2759"/>
<proteinExistence type="inferred from homology"/>
<evidence type="ECO:0000313" key="10">
    <source>
        <dbReference type="EMBL" id="SYW82952.1"/>
    </source>
</evidence>
<accession>A0A1K0H5P3</accession>
<dbReference type="EMBL" id="ULHB01000137">
    <property type="protein sequence ID" value="SYW82952.1"/>
    <property type="molecule type" value="Genomic_DNA"/>
</dbReference>
<evidence type="ECO:0000313" key="9">
    <source>
        <dbReference type="EMBL" id="SAM66853.1"/>
    </source>
</evidence>
<dbReference type="SUPFAM" id="SSF53474">
    <property type="entry name" value="alpha/beta-Hydrolases"/>
    <property type="match status" value="1"/>
</dbReference>
<dbReference type="PANTHER" id="PTHR45856">
    <property type="entry name" value="ALPHA/BETA-HYDROLASES SUPERFAMILY PROTEIN"/>
    <property type="match status" value="1"/>
</dbReference>
<comment type="catalytic activity">
    <reaction evidence="5">
        <text>a monoacylglycerol + H2O = glycerol + a fatty acid + H(+)</text>
        <dbReference type="Rhea" id="RHEA:15245"/>
        <dbReference type="ChEBI" id="CHEBI:15377"/>
        <dbReference type="ChEBI" id="CHEBI:15378"/>
        <dbReference type="ChEBI" id="CHEBI:17408"/>
        <dbReference type="ChEBI" id="CHEBI:17754"/>
        <dbReference type="ChEBI" id="CHEBI:28868"/>
    </reaction>
</comment>
<reference evidence="11" key="1">
    <citation type="submission" date="2016-04" db="EMBL/GenBank/DDBJ databases">
        <authorList>
            <person name="Guldener U."/>
            <person name="Guldener U."/>
        </authorList>
    </citation>
    <scope>NUCLEOTIDE SEQUENCE [LARGE SCALE GENOMIC DNA]</scope>
    <source>
        <strain evidence="11">UB2112</strain>
    </source>
</reference>
<keyword evidence="1" id="KW-0732">Signal</keyword>
<evidence type="ECO:0000256" key="5">
    <source>
        <dbReference type="ARBA" id="ARBA00048461"/>
    </source>
</evidence>
<dbReference type="CDD" id="cd00519">
    <property type="entry name" value="Lipase_3"/>
    <property type="match status" value="1"/>
</dbReference>
<dbReference type="InterPro" id="IPR002921">
    <property type="entry name" value="Fungal_lipase-type"/>
</dbReference>
<evidence type="ECO:0000256" key="4">
    <source>
        <dbReference type="ARBA" id="ARBA00047591"/>
    </source>
</evidence>
<feature type="transmembrane region" description="Helical" evidence="7">
    <location>
        <begin position="57"/>
        <end position="76"/>
    </location>
</feature>
<dbReference type="EMBL" id="LT558118">
    <property type="protein sequence ID" value="SAM66853.1"/>
    <property type="molecule type" value="Genomic_DNA"/>
</dbReference>
<evidence type="ECO:0000256" key="1">
    <source>
        <dbReference type="ARBA" id="ARBA00022729"/>
    </source>
</evidence>
<dbReference type="Pfam" id="PF01764">
    <property type="entry name" value="Lipase_3"/>
    <property type="match status" value="1"/>
</dbReference>
<dbReference type="InterPro" id="IPR051218">
    <property type="entry name" value="Sec_MonoDiacylglyc_Lipase"/>
</dbReference>
<feature type="transmembrane region" description="Helical" evidence="7">
    <location>
        <begin position="96"/>
        <end position="121"/>
    </location>
</feature>
<dbReference type="InterPro" id="IPR029058">
    <property type="entry name" value="AB_hydrolase_fold"/>
</dbReference>
<evidence type="ECO:0000256" key="7">
    <source>
        <dbReference type="SAM" id="Phobius"/>
    </source>
</evidence>
<keyword evidence="7" id="KW-0472">Membrane</keyword>
<reference evidence="9" key="2">
    <citation type="submission" date="2016-04" db="EMBL/GenBank/DDBJ databases">
        <authorList>
            <person name="Evans L.H."/>
            <person name="Alamgir A."/>
            <person name="Owens N."/>
            <person name="Weber N.D."/>
            <person name="Virtaneva K."/>
            <person name="Barbian K."/>
            <person name="Babar A."/>
            <person name="Rosenke K."/>
        </authorList>
    </citation>
    <scope>NUCLEOTIDE SEQUENCE</scope>
    <source>
        <strain evidence="9">UB2112</strain>
    </source>
</reference>
<evidence type="ECO:0000313" key="11">
    <source>
        <dbReference type="Proteomes" id="UP000179920"/>
    </source>
</evidence>
<feature type="region of interest" description="Disordered" evidence="6">
    <location>
        <begin position="1"/>
        <end position="28"/>
    </location>
</feature>
<evidence type="ECO:0000256" key="6">
    <source>
        <dbReference type="SAM" id="MobiDB-lite"/>
    </source>
</evidence>
<protein>
    <recommendedName>
        <fullName evidence="8">Fungal lipase-type domain-containing protein</fullName>
    </recommendedName>
</protein>
<gene>
    <name evidence="10" type="ORF">UBRO2_05042</name>
    <name evidence="9" type="ORF">UBRO_12620</name>
</gene>
<reference evidence="10" key="3">
    <citation type="submission" date="2018-08" db="EMBL/GenBank/DDBJ databases">
        <authorList>
            <person name="Guldener U."/>
        </authorList>
    </citation>
    <scope>NUCLEOTIDE SEQUENCE</scope>
    <source>
        <strain evidence="10">UB2</strain>
    </source>
</reference>